<comment type="caution">
    <text evidence="4">The sequence shown here is derived from an EMBL/GenBank/DDBJ whole genome shotgun (WGS) entry which is preliminary data.</text>
</comment>
<dbReference type="SFLD" id="SFLDG01129">
    <property type="entry name" value="C1.5:_HAD__Beta-PGM__Phosphata"/>
    <property type="match status" value="1"/>
</dbReference>
<evidence type="ECO:0008006" key="6">
    <source>
        <dbReference type="Google" id="ProtNLM"/>
    </source>
</evidence>
<dbReference type="SUPFAM" id="SSF56784">
    <property type="entry name" value="HAD-like"/>
    <property type="match status" value="1"/>
</dbReference>
<evidence type="ECO:0000313" key="5">
    <source>
        <dbReference type="Proteomes" id="UP001620645"/>
    </source>
</evidence>
<dbReference type="Pfam" id="PF00702">
    <property type="entry name" value="Hydrolase"/>
    <property type="match status" value="1"/>
</dbReference>
<protein>
    <recommendedName>
        <fullName evidence="6">Enolase-phosphatase E1</fullName>
    </recommendedName>
</protein>
<dbReference type="GO" id="GO:0009086">
    <property type="term" value="P:methionine biosynthetic process"/>
    <property type="evidence" value="ECO:0007669"/>
    <property type="project" value="UniProtKB-KW"/>
</dbReference>
<sequence length="251" mass="28153">MQHHFAALLTDVEGTTTSIDFVKKVLFPYAANNSLGFLQRIIDLSENEKSDQFRQLIIELINLSNESTDPKIVKISSSKDLGSKLASNVQRWTQQDKKLTALKKLQGLIWEEGYRNGSLQSHVFPDVPKAFQTLSELGIPIFIFSSGSVHAQRLLFSHTQFGDISKFISGYFDTETGPKFESDSYRNIAKQINCPVGNVLFLTDVEKEAVSADEAGLQVRLFVREGNAPLSEDAAKMFKTLESFQNLLRID</sequence>
<dbReference type="Gene3D" id="3.40.50.1000">
    <property type="entry name" value="HAD superfamily/HAD-like"/>
    <property type="match status" value="1"/>
</dbReference>
<dbReference type="AlphaFoldDB" id="A0ABD2ISN7"/>
<name>A0ABD2ISN7_HETSC</name>
<keyword evidence="3" id="KW-0486">Methionine biosynthesis</keyword>
<dbReference type="Proteomes" id="UP001620645">
    <property type="component" value="Unassembled WGS sequence"/>
</dbReference>
<dbReference type="InterPro" id="IPR006439">
    <property type="entry name" value="HAD-SF_hydro_IA"/>
</dbReference>
<keyword evidence="5" id="KW-1185">Reference proteome</keyword>
<accession>A0ABD2ISN7</accession>
<dbReference type="SFLD" id="SFLDG01133">
    <property type="entry name" value="C1.5.4:_Enolase-phosphatase_Li"/>
    <property type="match status" value="1"/>
</dbReference>
<dbReference type="NCBIfam" id="TIGR01549">
    <property type="entry name" value="HAD-SF-IA-v1"/>
    <property type="match status" value="1"/>
</dbReference>
<dbReference type="SFLD" id="SFLDS00003">
    <property type="entry name" value="Haloacid_Dehalogenase"/>
    <property type="match status" value="1"/>
</dbReference>
<dbReference type="Gene3D" id="1.10.720.60">
    <property type="match status" value="1"/>
</dbReference>
<dbReference type="InterPro" id="IPR023943">
    <property type="entry name" value="Enolase-ppase_E1"/>
</dbReference>
<evidence type="ECO:0000256" key="3">
    <source>
        <dbReference type="ARBA" id="ARBA00023167"/>
    </source>
</evidence>
<evidence type="ECO:0000256" key="2">
    <source>
        <dbReference type="ARBA" id="ARBA00022801"/>
    </source>
</evidence>
<keyword evidence="1" id="KW-0028">Amino-acid biosynthesis</keyword>
<reference evidence="4 5" key="1">
    <citation type="submission" date="2024-10" db="EMBL/GenBank/DDBJ databases">
        <authorList>
            <person name="Kim D."/>
        </authorList>
    </citation>
    <scope>NUCLEOTIDE SEQUENCE [LARGE SCALE GENOMIC DNA]</scope>
    <source>
        <strain evidence="4">Taebaek</strain>
    </source>
</reference>
<dbReference type="InterPro" id="IPR036412">
    <property type="entry name" value="HAD-like_sf"/>
</dbReference>
<dbReference type="PANTHER" id="PTHR20371:SF1">
    <property type="entry name" value="ENOLASE-PHOSPHATASE E1"/>
    <property type="match status" value="1"/>
</dbReference>
<dbReference type="NCBIfam" id="TIGR01691">
    <property type="entry name" value="enolase-ppase"/>
    <property type="match status" value="1"/>
</dbReference>
<dbReference type="SFLD" id="SFLDF00044">
    <property type="entry name" value="enolase-phosphatase"/>
    <property type="match status" value="1"/>
</dbReference>
<dbReference type="CDD" id="cd01629">
    <property type="entry name" value="HAD_EP"/>
    <property type="match status" value="1"/>
</dbReference>
<dbReference type="EMBL" id="JBICCN010000254">
    <property type="protein sequence ID" value="KAL3083002.1"/>
    <property type="molecule type" value="Genomic_DNA"/>
</dbReference>
<evidence type="ECO:0000313" key="4">
    <source>
        <dbReference type="EMBL" id="KAL3083002.1"/>
    </source>
</evidence>
<dbReference type="InterPro" id="IPR023214">
    <property type="entry name" value="HAD_sf"/>
</dbReference>
<evidence type="ECO:0000256" key="1">
    <source>
        <dbReference type="ARBA" id="ARBA00022605"/>
    </source>
</evidence>
<keyword evidence="2" id="KW-0378">Hydrolase</keyword>
<proteinExistence type="predicted"/>
<dbReference type="GO" id="GO:0016787">
    <property type="term" value="F:hydrolase activity"/>
    <property type="evidence" value="ECO:0007669"/>
    <property type="project" value="UniProtKB-KW"/>
</dbReference>
<gene>
    <name evidence="4" type="ORF">niasHS_010804</name>
</gene>
<dbReference type="PANTHER" id="PTHR20371">
    <property type="entry name" value="ENOLASE-PHOSPHATASE E1"/>
    <property type="match status" value="1"/>
</dbReference>
<organism evidence="4 5">
    <name type="scientific">Heterodera schachtii</name>
    <name type="common">Sugarbeet cyst nematode worm</name>
    <name type="synonym">Tylenchus schachtii</name>
    <dbReference type="NCBI Taxonomy" id="97005"/>
    <lineage>
        <taxon>Eukaryota</taxon>
        <taxon>Metazoa</taxon>
        <taxon>Ecdysozoa</taxon>
        <taxon>Nematoda</taxon>
        <taxon>Chromadorea</taxon>
        <taxon>Rhabditida</taxon>
        <taxon>Tylenchina</taxon>
        <taxon>Tylenchomorpha</taxon>
        <taxon>Tylenchoidea</taxon>
        <taxon>Heteroderidae</taxon>
        <taxon>Heteroderinae</taxon>
        <taxon>Heterodera</taxon>
    </lineage>
</organism>